<dbReference type="GO" id="GO:0005886">
    <property type="term" value="C:plasma membrane"/>
    <property type="evidence" value="ECO:0007669"/>
    <property type="project" value="UniProtKB-SubCell"/>
</dbReference>
<dbReference type="PROSITE" id="PS00211">
    <property type="entry name" value="ABC_TRANSPORTER_1"/>
    <property type="match status" value="1"/>
</dbReference>
<dbReference type="InterPro" id="IPR036640">
    <property type="entry name" value="ABC1_TM_sf"/>
</dbReference>
<dbReference type="Pfam" id="PF00005">
    <property type="entry name" value="ABC_tran"/>
    <property type="match status" value="1"/>
</dbReference>
<dbReference type="InterPro" id="IPR025662">
    <property type="entry name" value="Sigma_54_int_dom_ATP-bd_1"/>
</dbReference>
<evidence type="ECO:0000256" key="8">
    <source>
        <dbReference type="SAM" id="Phobius"/>
    </source>
</evidence>
<keyword evidence="5 11" id="KW-0067">ATP-binding</keyword>
<keyword evidence="3 8" id="KW-0812">Transmembrane</keyword>
<dbReference type="InterPro" id="IPR011527">
    <property type="entry name" value="ABC1_TM_dom"/>
</dbReference>
<proteinExistence type="predicted"/>
<evidence type="ECO:0000256" key="5">
    <source>
        <dbReference type="ARBA" id="ARBA00022840"/>
    </source>
</evidence>
<dbReference type="InterPro" id="IPR050835">
    <property type="entry name" value="ABC_transporter_sub-D"/>
</dbReference>
<feature type="transmembrane region" description="Helical" evidence="8">
    <location>
        <begin position="32"/>
        <end position="51"/>
    </location>
</feature>
<evidence type="ECO:0000256" key="4">
    <source>
        <dbReference type="ARBA" id="ARBA00022741"/>
    </source>
</evidence>
<dbReference type="GO" id="GO:0140359">
    <property type="term" value="F:ABC-type transporter activity"/>
    <property type="evidence" value="ECO:0007669"/>
    <property type="project" value="InterPro"/>
</dbReference>
<evidence type="ECO:0000259" key="9">
    <source>
        <dbReference type="PROSITE" id="PS50893"/>
    </source>
</evidence>
<accession>A0AA96WJ48</accession>
<dbReference type="InterPro" id="IPR017871">
    <property type="entry name" value="ABC_transporter-like_CS"/>
</dbReference>
<comment type="subcellular location">
    <subcellularLocation>
        <location evidence="1">Cell membrane</location>
        <topology evidence="1">Multi-pass membrane protein</topology>
    </subcellularLocation>
</comment>
<feature type="domain" description="ABC transporter" evidence="9">
    <location>
        <begin position="353"/>
        <end position="569"/>
    </location>
</feature>
<dbReference type="GO" id="GO:0005524">
    <property type="term" value="F:ATP binding"/>
    <property type="evidence" value="ECO:0007669"/>
    <property type="project" value="UniProtKB-KW"/>
</dbReference>
<evidence type="ECO:0000259" key="10">
    <source>
        <dbReference type="PROSITE" id="PS50929"/>
    </source>
</evidence>
<dbReference type="RefSeq" id="WP_316432607.1">
    <property type="nucleotide sequence ID" value="NZ_CP053586.1"/>
</dbReference>
<reference evidence="11" key="1">
    <citation type="submission" date="2020-05" db="EMBL/GenBank/DDBJ databases">
        <authorList>
            <person name="Zhu T."/>
            <person name="Keshari N."/>
            <person name="Lu X."/>
        </authorList>
    </citation>
    <scope>NUCLEOTIDE SEQUENCE</scope>
    <source>
        <strain evidence="11">NK1-12</strain>
    </source>
</reference>
<dbReference type="SUPFAM" id="SSF52540">
    <property type="entry name" value="P-loop containing nucleoside triphosphate hydrolases"/>
    <property type="match status" value="1"/>
</dbReference>
<keyword evidence="6 8" id="KW-1133">Transmembrane helix</keyword>
<evidence type="ECO:0000313" key="11">
    <source>
        <dbReference type="EMBL" id="WNZ26338.1"/>
    </source>
</evidence>
<keyword evidence="7 8" id="KW-0472">Membrane</keyword>
<dbReference type="Pfam" id="PF06472">
    <property type="entry name" value="ABC_membrane_2"/>
    <property type="match status" value="1"/>
</dbReference>
<feature type="transmembrane region" description="Helical" evidence="8">
    <location>
        <begin position="71"/>
        <end position="91"/>
    </location>
</feature>
<feature type="domain" description="ABC transmembrane type-1" evidence="10">
    <location>
        <begin position="36"/>
        <end position="320"/>
    </location>
</feature>
<dbReference type="PANTHER" id="PTHR11384:SF59">
    <property type="entry name" value="LYSOSOMAL COBALAMIN TRANSPORTER ABCD4"/>
    <property type="match status" value="1"/>
</dbReference>
<dbReference type="InterPro" id="IPR003439">
    <property type="entry name" value="ABC_transporter-like_ATP-bd"/>
</dbReference>
<keyword evidence="2" id="KW-0813">Transport</keyword>
<dbReference type="InterPro" id="IPR003593">
    <property type="entry name" value="AAA+_ATPase"/>
</dbReference>
<dbReference type="SUPFAM" id="SSF90123">
    <property type="entry name" value="ABC transporter transmembrane region"/>
    <property type="match status" value="1"/>
</dbReference>
<evidence type="ECO:0000256" key="1">
    <source>
        <dbReference type="ARBA" id="ARBA00004651"/>
    </source>
</evidence>
<protein>
    <submittedName>
        <fullName evidence="11">ABC transporter ATP-binding protein/permease</fullName>
    </submittedName>
</protein>
<dbReference type="InterPro" id="IPR027417">
    <property type="entry name" value="P-loop_NTPase"/>
</dbReference>
<dbReference type="PROSITE" id="PS50893">
    <property type="entry name" value="ABC_TRANSPORTER_2"/>
    <property type="match status" value="1"/>
</dbReference>
<dbReference type="PROSITE" id="PS50929">
    <property type="entry name" value="ABC_TM1F"/>
    <property type="match status" value="1"/>
</dbReference>
<evidence type="ECO:0000256" key="6">
    <source>
        <dbReference type="ARBA" id="ARBA00022989"/>
    </source>
</evidence>
<keyword evidence="4" id="KW-0547">Nucleotide-binding</keyword>
<name>A0AA96WJ48_9CYAN</name>
<sequence length="569" mass="64420">MAQSKTSRSTWWQQFWQIVQPDWGSRPSRRTIGLLLGLILLSVGSSSFLIWETVQRGELLSALAAQDTSRFVRAIGIFLGIIAASVPLLSFKSYVQDRLGLQWRYWLTERFMHQYFANQTFYQLSAQTKIDNPDQRISEDIRSFTQQSLSLLVIGFDSTVQLIGFASILWIVSKSLLLILLTYAIVGTGIATFLFGRILVRINAEQLKREADFRFGLIRIRENAESIALYRGQHCELNAMQQWFLQVIQNFNRLIRWQFNLTIFQNSYQYVTFILPFIVLAPRIFSGELEIGVVSQSQAAFERIGLALGLVITQFDQLTALAASIDRLDHLQTAIRTPRPTTQQIQILEGTPLAFQQVTLYVPDGSRRLIEDLSTAVLPGSALLIMGESGVGKSSLLRAVAGLWSTGSGCIIRPATPNLLFLPQRPYMIWGSLRQQLLYPRLSPHSDQQLMQILQQVNLSHLISDGLNDGLNDETTSTGLDSITDWAKRLSLGEQQRLAFARLLLAQPLYALLDEATSALDIAQETHLYTLLQTTSIPFISVGHRSTLLNYHQQVLYLKRDQTWQLQKI</sequence>
<dbReference type="AlphaFoldDB" id="A0AA96WJ48"/>
<dbReference type="PROSITE" id="PS00675">
    <property type="entry name" value="SIGMA54_INTERACT_1"/>
    <property type="match status" value="1"/>
</dbReference>
<dbReference type="GO" id="GO:0016887">
    <property type="term" value="F:ATP hydrolysis activity"/>
    <property type="evidence" value="ECO:0007669"/>
    <property type="project" value="InterPro"/>
</dbReference>
<evidence type="ECO:0000256" key="2">
    <source>
        <dbReference type="ARBA" id="ARBA00022448"/>
    </source>
</evidence>
<dbReference type="EMBL" id="CP053586">
    <property type="protein sequence ID" value="WNZ26338.1"/>
    <property type="molecule type" value="Genomic_DNA"/>
</dbReference>
<organism evidence="11">
    <name type="scientific">Leptolyngbya sp. NK1-12</name>
    <dbReference type="NCBI Taxonomy" id="2547451"/>
    <lineage>
        <taxon>Bacteria</taxon>
        <taxon>Bacillati</taxon>
        <taxon>Cyanobacteriota</taxon>
        <taxon>Cyanophyceae</taxon>
        <taxon>Leptolyngbyales</taxon>
        <taxon>Leptolyngbyaceae</taxon>
        <taxon>Leptolyngbya group</taxon>
        <taxon>Leptolyngbya</taxon>
    </lineage>
</organism>
<gene>
    <name evidence="11" type="ORF">HJG54_28320</name>
</gene>
<evidence type="ECO:0000256" key="3">
    <source>
        <dbReference type="ARBA" id="ARBA00022692"/>
    </source>
</evidence>
<dbReference type="Gene3D" id="3.40.50.300">
    <property type="entry name" value="P-loop containing nucleotide triphosphate hydrolases"/>
    <property type="match status" value="1"/>
</dbReference>
<feature type="transmembrane region" description="Helical" evidence="8">
    <location>
        <begin position="149"/>
        <end position="172"/>
    </location>
</feature>
<feature type="transmembrane region" description="Helical" evidence="8">
    <location>
        <begin position="178"/>
        <end position="200"/>
    </location>
</feature>
<evidence type="ECO:0000256" key="7">
    <source>
        <dbReference type="ARBA" id="ARBA00023136"/>
    </source>
</evidence>
<dbReference type="Gene3D" id="1.20.1560.10">
    <property type="entry name" value="ABC transporter type 1, transmembrane domain"/>
    <property type="match status" value="1"/>
</dbReference>
<dbReference type="PANTHER" id="PTHR11384">
    <property type="entry name" value="ATP-BINDING CASSETTE, SUB-FAMILY D MEMBER"/>
    <property type="match status" value="1"/>
</dbReference>
<dbReference type="SMART" id="SM00382">
    <property type="entry name" value="AAA"/>
    <property type="match status" value="1"/>
</dbReference>
<dbReference type="CDD" id="cd03223">
    <property type="entry name" value="ABCD_peroxisomal_ALDP"/>
    <property type="match status" value="1"/>
</dbReference>